<sequence>MLVLADTDSRWKWGFLTAQQLFPGGSHSGLLLDSVGLPSERQLGDTGVDVRPEVTGTVPDFVELDELDDVDALVLALPGGAVQAVLHGLARRWPKASRRPLVISGYVGVVYEKHAEGLLLRSGSDVILANSRTDAEEFRRLLAGSNADPSVVLETVLPFLGEPDSALAHEGPFTLTFAAQPGVPGSRADRELVLRRLIRHARLHPEREVLLKVRGKVGERTTHVENYPYQQLAARLGVQRPDNLTIVHGNMGEVLARTDLLVTVSSTAAVEAMHRGIPTAILTDFGIKERLGNHYFIGSGCLAGFSELDNGELPVADADWTSAHGLGRSTAVDDARAALAARLTEQVRPPLRPFYTMETASGMLPQLLGRYDLDGHGHALEADDSALLDLQSAMRSLVSRAARTAYRQGVDTVAPALRRLARL</sequence>
<dbReference type="AlphaFoldDB" id="A0A2N9JLM2"/>
<organism evidence="1 2">
    <name type="scientific">Micropruina glycogenica</name>
    <dbReference type="NCBI Taxonomy" id="75385"/>
    <lineage>
        <taxon>Bacteria</taxon>
        <taxon>Bacillati</taxon>
        <taxon>Actinomycetota</taxon>
        <taxon>Actinomycetes</taxon>
        <taxon>Propionibacteriales</taxon>
        <taxon>Nocardioidaceae</taxon>
        <taxon>Micropruina</taxon>
    </lineage>
</organism>
<name>A0A2N9JLM2_9ACTN</name>
<evidence type="ECO:0000313" key="2">
    <source>
        <dbReference type="Proteomes" id="UP000238164"/>
    </source>
</evidence>
<gene>
    <name evidence="1" type="ORF">MPLG2_3451</name>
</gene>
<evidence type="ECO:0000313" key="1">
    <source>
        <dbReference type="EMBL" id="SPD88481.1"/>
    </source>
</evidence>
<protein>
    <submittedName>
        <fullName evidence="1">Uncharacterized protein</fullName>
    </submittedName>
</protein>
<proteinExistence type="predicted"/>
<dbReference type="Pfam" id="PF20471">
    <property type="entry name" value="DUF6716"/>
    <property type="match status" value="1"/>
</dbReference>
<dbReference type="EMBL" id="LT985188">
    <property type="protein sequence ID" value="SPD88481.1"/>
    <property type="molecule type" value="Genomic_DNA"/>
</dbReference>
<dbReference type="SUPFAM" id="SSF53756">
    <property type="entry name" value="UDP-Glycosyltransferase/glycogen phosphorylase"/>
    <property type="match status" value="1"/>
</dbReference>
<dbReference type="InterPro" id="IPR046561">
    <property type="entry name" value="DUF6716"/>
</dbReference>
<accession>A0A2N9JLM2</accession>
<dbReference type="KEGG" id="mgg:MPLG2_3451"/>
<keyword evidence="2" id="KW-1185">Reference proteome</keyword>
<dbReference type="OrthoDB" id="8441777at2"/>
<reference evidence="1 2" key="1">
    <citation type="submission" date="2018-02" db="EMBL/GenBank/DDBJ databases">
        <authorList>
            <person name="Cohen D.B."/>
            <person name="Kent A.D."/>
        </authorList>
    </citation>
    <scope>NUCLEOTIDE SEQUENCE [LARGE SCALE GENOMIC DNA]</scope>
    <source>
        <strain evidence="1">1</strain>
    </source>
</reference>
<dbReference type="Proteomes" id="UP000238164">
    <property type="component" value="Chromosome 1"/>
</dbReference>